<protein>
    <submittedName>
        <fullName evidence="5">Sensor histidine kinase</fullName>
    </submittedName>
</protein>
<dbReference type="GO" id="GO:0046983">
    <property type="term" value="F:protein dimerization activity"/>
    <property type="evidence" value="ECO:0007669"/>
    <property type="project" value="InterPro"/>
</dbReference>
<evidence type="ECO:0000313" key="5">
    <source>
        <dbReference type="EMBL" id="KAB8195120.1"/>
    </source>
</evidence>
<dbReference type="EMBL" id="VDLX02000004">
    <property type="protein sequence ID" value="KAB8195120.1"/>
    <property type="molecule type" value="Genomic_DNA"/>
</dbReference>
<feature type="domain" description="Signal transduction histidine kinase subgroup 3 dimerisation and phosphoacceptor" evidence="4">
    <location>
        <begin position="210"/>
        <end position="275"/>
    </location>
</feature>
<reference evidence="5 6" key="1">
    <citation type="submission" date="2019-10" db="EMBL/GenBank/DDBJ databases">
        <title>Nonomuraea sp. nov., isolated from Phyllanthus amarus.</title>
        <authorList>
            <person name="Klykleung N."/>
            <person name="Tanasupawat S."/>
        </authorList>
    </citation>
    <scope>NUCLEOTIDE SEQUENCE [LARGE SCALE GENOMIC DNA]</scope>
    <source>
        <strain evidence="5 6">PA1-10</strain>
    </source>
</reference>
<evidence type="ECO:0000256" key="2">
    <source>
        <dbReference type="ARBA" id="ARBA00022777"/>
    </source>
</evidence>
<evidence type="ECO:0000313" key="6">
    <source>
        <dbReference type="Proteomes" id="UP000312512"/>
    </source>
</evidence>
<evidence type="ECO:0000256" key="1">
    <source>
        <dbReference type="ARBA" id="ARBA00022679"/>
    </source>
</evidence>
<keyword evidence="3" id="KW-0902">Two-component regulatory system</keyword>
<keyword evidence="2 5" id="KW-0418">Kinase</keyword>
<dbReference type="InterPro" id="IPR050482">
    <property type="entry name" value="Sensor_HK_TwoCompSys"/>
</dbReference>
<evidence type="ECO:0000256" key="3">
    <source>
        <dbReference type="ARBA" id="ARBA00023012"/>
    </source>
</evidence>
<dbReference type="AlphaFoldDB" id="A0A5C4WN74"/>
<dbReference type="CDD" id="cd16917">
    <property type="entry name" value="HATPase_UhpB-NarQ-NarX-like"/>
    <property type="match status" value="1"/>
</dbReference>
<organism evidence="5 6">
    <name type="scientific">Nonomuraea phyllanthi</name>
    <dbReference type="NCBI Taxonomy" id="2219224"/>
    <lineage>
        <taxon>Bacteria</taxon>
        <taxon>Bacillati</taxon>
        <taxon>Actinomycetota</taxon>
        <taxon>Actinomycetes</taxon>
        <taxon>Streptosporangiales</taxon>
        <taxon>Streptosporangiaceae</taxon>
        <taxon>Nonomuraea</taxon>
    </lineage>
</organism>
<dbReference type="GO" id="GO:0000155">
    <property type="term" value="F:phosphorelay sensor kinase activity"/>
    <property type="evidence" value="ECO:0007669"/>
    <property type="project" value="InterPro"/>
</dbReference>
<dbReference type="PANTHER" id="PTHR24421">
    <property type="entry name" value="NITRATE/NITRITE SENSOR PROTEIN NARX-RELATED"/>
    <property type="match status" value="1"/>
</dbReference>
<dbReference type="PANTHER" id="PTHR24421:SF63">
    <property type="entry name" value="SENSOR HISTIDINE KINASE DESK"/>
    <property type="match status" value="1"/>
</dbReference>
<gene>
    <name evidence="5" type="ORF">FH608_012050</name>
</gene>
<comment type="caution">
    <text evidence="5">The sequence shown here is derived from an EMBL/GenBank/DDBJ whole genome shotgun (WGS) entry which is preliminary data.</text>
</comment>
<dbReference type="InterPro" id="IPR011712">
    <property type="entry name" value="Sig_transdc_His_kin_sub3_dim/P"/>
</dbReference>
<dbReference type="Gene3D" id="1.20.5.1930">
    <property type="match status" value="1"/>
</dbReference>
<accession>A0A5C4WN74</accession>
<name>A0A5C4WN74_9ACTN</name>
<evidence type="ECO:0000259" key="4">
    <source>
        <dbReference type="Pfam" id="PF07730"/>
    </source>
</evidence>
<proteinExistence type="predicted"/>
<dbReference type="GO" id="GO:0016020">
    <property type="term" value="C:membrane"/>
    <property type="evidence" value="ECO:0007669"/>
    <property type="project" value="InterPro"/>
</dbReference>
<dbReference type="InterPro" id="IPR036890">
    <property type="entry name" value="HATPase_C_sf"/>
</dbReference>
<dbReference type="Pfam" id="PF07730">
    <property type="entry name" value="HisKA_3"/>
    <property type="match status" value="1"/>
</dbReference>
<sequence length="400" mass="42135">MGGRAGGSCRPPLPAGYRTRMSFADRISFGGADPASSNRRRRMFGLSVGMVYLVFPVLDILSGKLTGARAVWGGALLVAFVASFVATSLSARSFLERSRWTYPLLGLTTVIGVAGAVGFGGSWLSMPCYCVVLYGFTLPPVWAVWAVLADLGVVVGAGLATGTDAGTIIVLALQVVTLGVLFISVRNTRVLAVELRLAQDEVARLAATEERLRIARDLHDLLGHSLSLIVLKSELAGRLAEESPQVRKEIGDIESVARKALTEVREAVTGYRQRSLTEEIDNARAVLRAAGVRAEVRVSGTPLPGLLDQLLGWSVREGITNVVRHSGATRCEIKMTFDGRQATLEIMDNGKGGDGPYTMGSGLRGLDERVAGAGGAMAAGPSPGGHLLRVLVPAGVEACA</sequence>
<dbReference type="Gene3D" id="3.30.565.10">
    <property type="entry name" value="Histidine kinase-like ATPase, C-terminal domain"/>
    <property type="match status" value="1"/>
</dbReference>
<keyword evidence="6" id="KW-1185">Reference proteome</keyword>
<dbReference type="Proteomes" id="UP000312512">
    <property type="component" value="Unassembled WGS sequence"/>
</dbReference>
<dbReference type="SUPFAM" id="SSF55874">
    <property type="entry name" value="ATPase domain of HSP90 chaperone/DNA topoisomerase II/histidine kinase"/>
    <property type="match status" value="1"/>
</dbReference>
<keyword evidence="1" id="KW-0808">Transferase</keyword>
<dbReference type="OrthoDB" id="5241784at2"/>